<accession>A0A8A0RLA8</accession>
<dbReference type="InterPro" id="IPR029261">
    <property type="entry name" value="Transposase_Znf"/>
</dbReference>
<reference evidence="2" key="1">
    <citation type="submission" date="2020-07" db="EMBL/GenBank/DDBJ databases">
        <title>Koleobacter methoxysyntrophicus gen. nov., sp. nov., a novel anaerobic bacterium isolated from deep subsurface oil field and proposal of Koleobacterales ord. nov. in the phylum Firmicutes.</title>
        <authorList>
            <person name="Sakamoto S."/>
            <person name="Tamaki H."/>
        </authorList>
    </citation>
    <scope>NUCLEOTIDE SEQUENCE</scope>
    <source>
        <strain evidence="2">NRmbB1</strain>
    </source>
</reference>
<keyword evidence="3" id="KW-1185">Reference proteome</keyword>
<dbReference type="AlphaFoldDB" id="A0A8A0RLA8"/>
<dbReference type="EMBL" id="CP059066">
    <property type="protein sequence ID" value="QSQ08257.1"/>
    <property type="molecule type" value="Genomic_DNA"/>
</dbReference>
<name>A0A8A0RLA8_9FIRM</name>
<protein>
    <recommendedName>
        <fullName evidence="1">Transposase IS204/IS1001/IS1096/IS1165 zinc-finger domain-containing protein</fullName>
    </recommendedName>
</protein>
<evidence type="ECO:0000313" key="2">
    <source>
        <dbReference type="EMBL" id="QSQ08257.1"/>
    </source>
</evidence>
<gene>
    <name evidence="2" type="ORF">H0A61_00577</name>
</gene>
<dbReference type="Proteomes" id="UP000662904">
    <property type="component" value="Chromosome"/>
</dbReference>
<dbReference type="KEGG" id="kme:H0A61_00577"/>
<evidence type="ECO:0000259" key="1">
    <source>
        <dbReference type="Pfam" id="PF14690"/>
    </source>
</evidence>
<dbReference type="Pfam" id="PF14690">
    <property type="entry name" value="Zn_ribbon_ISL3"/>
    <property type="match status" value="1"/>
</dbReference>
<evidence type="ECO:0000313" key="3">
    <source>
        <dbReference type="Proteomes" id="UP000662904"/>
    </source>
</evidence>
<organism evidence="2 3">
    <name type="scientific">Koleobacter methoxysyntrophicus</name>
    <dbReference type="NCBI Taxonomy" id="2751313"/>
    <lineage>
        <taxon>Bacteria</taxon>
        <taxon>Bacillati</taxon>
        <taxon>Bacillota</taxon>
        <taxon>Clostridia</taxon>
        <taxon>Koleobacterales</taxon>
        <taxon>Koleobacteraceae</taxon>
        <taxon>Koleobacter</taxon>
    </lineage>
</organism>
<sequence length="97" mass="11030">MIFNNKLLFAAALGLTPPWEVKDIKFSAAKHRLEIWVGYPSWTTFPCPVCGKAAPVYDNRKQTWRHLNFLQHKTYLHAGVPRVECPHGCGVKTIDVP</sequence>
<proteinExistence type="predicted"/>
<feature type="domain" description="Transposase IS204/IS1001/IS1096/IS1165 zinc-finger" evidence="1">
    <location>
        <begin position="45"/>
        <end position="89"/>
    </location>
</feature>